<accession>A0A1Q9DZ62</accession>
<dbReference type="EMBL" id="LSRX01000326">
    <property type="protein sequence ID" value="OLQ00466.1"/>
    <property type="molecule type" value="Genomic_DNA"/>
</dbReference>
<comment type="caution">
    <text evidence="1">The sequence shown here is derived from an EMBL/GenBank/DDBJ whole genome shotgun (WGS) entry which is preliminary data.</text>
</comment>
<protein>
    <recommendedName>
        <fullName evidence="3">Endonuclease/exonuclease/phosphatase domain-containing protein</fullName>
    </recommendedName>
</protein>
<keyword evidence="2" id="KW-1185">Reference proteome</keyword>
<proteinExistence type="predicted"/>
<name>A0A1Q9DZ62_SYMMI</name>
<dbReference type="Gene3D" id="3.60.10.10">
    <property type="entry name" value="Endonuclease/exonuclease/phosphatase"/>
    <property type="match status" value="1"/>
</dbReference>
<sequence>MRYHGMRVGEAKNPGPPGCMRVSGLNVQSLNCFLDDKRILSGQSDLLICSETCATSFVEQKATKILHAAGRHVAFGKAVDKRVFKDGRDCNTKGQAKGVAICSACPIRKCHQPWSDESWSTSRVSDCYILTQNGQVRVFAVYGYRQGFPDFQIKNETLLREVLARASTVDIPCLIVGDLNCDLQSLQIWPDMQQTGWKDAALVQAAWDQDLPDYTFKESRLDYILFNAKAASAFRGFNVSAVPETDHRHGEFHASGCLLCDMEDWKQGGSLFYRAIATWSAPGRLA</sequence>
<evidence type="ECO:0000313" key="2">
    <source>
        <dbReference type="Proteomes" id="UP000186817"/>
    </source>
</evidence>
<dbReference type="InterPro" id="IPR036691">
    <property type="entry name" value="Endo/exonu/phosph_ase_sf"/>
</dbReference>
<dbReference type="SUPFAM" id="SSF56219">
    <property type="entry name" value="DNase I-like"/>
    <property type="match status" value="1"/>
</dbReference>
<gene>
    <name evidence="1" type="ORF">AK812_SmicGene16871</name>
</gene>
<evidence type="ECO:0000313" key="1">
    <source>
        <dbReference type="EMBL" id="OLQ00466.1"/>
    </source>
</evidence>
<organism evidence="1 2">
    <name type="scientific">Symbiodinium microadriaticum</name>
    <name type="common">Dinoflagellate</name>
    <name type="synonym">Zooxanthella microadriatica</name>
    <dbReference type="NCBI Taxonomy" id="2951"/>
    <lineage>
        <taxon>Eukaryota</taxon>
        <taxon>Sar</taxon>
        <taxon>Alveolata</taxon>
        <taxon>Dinophyceae</taxon>
        <taxon>Suessiales</taxon>
        <taxon>Symbiodiniaceae</taxon>
        <taxon>Symbiodinium</taxon>
    </lineage>
</organism>
<reference evidence="1 2" key="1">
    <citation type="submission" date="2016-02" db="EMBL/GenBank/DDBJ databases">
        <title>Genome analysis of coral dinoflagellate symbionts highlights evolutionary adaptations to a symbiotic lifestyle.</title>
        <authorList>
            <person name="Aranda M."/>
            <person name="Li Y."/>
            <person name="Liew Y.J."/>
            <person name="Baumgarten S."/>
            <person name="Simakov O."/>
            <person name="Wilson M."/>
            <person name="Piel J."/>
            <person name="Ashoor H."/>
            <person name="Bougouffa S."/>
            <person name="Bajic V.B."/>
            <person name="Ryu T."/>
            <person name="Ravasi T."/>
            <person name="Bayer T."/>
            <person name="Micklem G."/>
            <person name="Kim H."/>
            <person name="Bhak J."/>
            <person name="Lajeunesse T.C."/>
            <person name="Voolstra C.R."/>
        </authorList>
    </citation>
    <scope>NUCLEOTIDE SEQUENCE [LARGE SCALE GENOMIC DNA]</scope>
    <source>
        <strain evidence="1 2">CCMP2467</strain>
    </source>
</reference>
<dbReference type="Proteomes" id="UP000186817">
    <property type="component" value="Unassembled WGS sequence"/>
</dbReference>
<evidence type="ECO:0008006" key="3">
    <source>
        <dbReference type="Google" id="ProtNLM"/>
    </source>
</evidence>
<dbReference type="AlphaFoldDB" id="A0A1Q9DZ62"/>